<proteinExistence type="predicted"/>
<evidence type="ECO:0000313" key="2">
    <source>
        <dbReference type="EMBL" id="RNA29681.1"/>
    </source>
</evidence>
<comment type="caution">
    <text evidence="2">The sequence shown here is derived from an EMBL/GenBank/DDBJ whole genome shotgun (WGS) entry which is preliminary data.</text>
</comment>
<keyword evidence="1" id="KW-0732">Signal</keyword>
<protein>
    <recommendedName>
        <fullName evidence="4">Ig-like domain-containing protein</fullName>
    </recommendedName>
</protein>
<evidence type="ECO:0008006" key="4">
    <source>
        <dbReference type="Google" id="ProtNLM"/>
    </source>
</evidence>
<sequence>MFRTKFVFILNFLIAFCTKITISENFKSTQPIYFKQNPLDHFIVDSYLSDQASGTTDVIIDCLVGSSRPFEQKFDIKWIKDAFDQNQFSADTQLVEANKEVLQNGSLKLSYKRKVSAEQVVSNQWLLPISSFRCLASDNFGKILSRPSKIYRFIVDPLFNQWDRLKTS</sequence>
<organism evidence="2 3">
    <name type="scientific">Brachionus plicatilis</name>
    <name type="common">Marine rotifer</name>
    <name type="synonym">Brachionus muelleri</name>
    <dbReference type="NCBI Taxonomy" id="10195"/>
    <lineage>
        <taxon>Eukaryota</taxon>
        <taxon>Metazoa</taxon>
        <taxon>Spiralia</taxon>
        <taxon>Gnathifera</taxon>
        <taxon>Rotifera</taxon>
        <taxon>Eurotatoria</taxon>
        <taxon>Monogononta</taxon>
        <taxon>Pseudotrocha</taxon>
        <taxon>Ploima</taxon>
        <taxon>Brachionidae</taxon>
        <taxon>Brachionus</taxon>
    </lineage>
</organism>
<dbReference type="EMBL" id="REGN01002176">
    <property type="protein sequence ID" value="RNA29681.1"/>
    <property type="molecule type" value="Genomic_DNA"/>
</dbReference>
<gene>
    <name evidence="2" type="ORF">BpHYR1_007556</name>
</gene>
<keyword evidence="3" id="KW-1185">Reference proteome</keyword>
<feature type="chain" id="PRO_5018123137" description="Ig-like domain-containing protein" evidence="1">
    <location>
        <begin position="24"/>
        <end position="168"/>
    </location>
</feature>
<dbReference type="Proteomes" id="UP000276133">
    <property type="component" value="Unassembled WGS sequence"/>
</dbReference>
<evidence type="ECO:0000256" key="1">
    <source>
        <dbReference type="SAM" id="SignalP"/>
    </source>
</evidence>
<reference evidence="2 3" key="1">
    <citation type="journal article" date="2018" name="Sci. Rep.">
        <title>Genomic signatures of local adaptation to the degree of environmental predictability in rotifers.</title>
        <authorList>
            <person name="Franch-Gras L."/>
            <person name="Hahn C."/>
            <person name="Garcia-Roger E.M."/>
            <person name="Carmona M.J."/>
            <person name="Serra M."/>
            <person name="Gomez A."/>
        </authorList>
    </citation>
    <scope>NUCLEOTIDE SEQUENCE [LARGE SCALE GENOMIC DNA]</scope>
    <source>
        <strain evidence="2">HYR1</strain>
    </source>
</reference>
<evidence type="ECO:0000313" key="3">
    <source>
        <dbReference type="Proteomes" id="UP000276133"/>
    </source>
</evidence>
<accession>A0A3M7S1J2</accession>
<feature type="signal peptide" evidence="1">
    <location>
        <begin position="1"/>
        <end position="23"/>
    </location>
</feature>
<name>A0A3M7S1J2_BRAPC</name>
<dbReference type="AlphaFoldDB" id="A0A3M7S1J2"/>